<dbReference type="AlphaFoldDB" id="A0A3N5DA53"/>
<evidence type="ECO:0000313" key="2">
    <source>
        <dbReference type="Proteomes" id="UP000275232"/>
    </source>
</evidence>
<organism evidence="1 2">
    <name type="scientific">Aurantiacibacter spongiae</name>
    <dbReference type="NCBI Taxonomy" id="2488860"/>
    <lineage>
        <taxon>Bacteria</taxon>
        <taxon>Pseudomonadati</taxon>
        <taxon>Pseudomonadota</taxon>
        <taxon>Alphaproteobacteria</taxon>
        <taxon>Sphingomonadales</taxon>
        <taxon>Erythrobacteraceae</taxon>
        <taxon>Aurantiacibacter</taxon>
    </lineage>
</organism>
<dbReference type="EMBL" id="RPFZ01000001">
    <property type="protein sequence ID" value="RPF71538.1"/>
    <property type="molecule type" value="Genomic_DNA"/>
</dbReference>
<comment type="caution">
    <text evidence="1">The sequence shown here is derived from an EMBL/GenBank/DDBJ whole genome shotgun (WGS) entry which is preliminary data.</text>
</comment>
<proteinExistence type="predicted"/>
<dbReference type="RefSeq" id="WP_123880092.1">
    <property type="nucleotide sequence ID" value="NZ_RPFZ01000001.1"/>
</dbReference>
<reference evidence="1 2" key="1">
    <citation type="submission" date="2018-11" db="EMBL/GenBank/DDBJ databases">
        <title>Erythrobacter spongiae sp. nov., isolated from a marine sponge.</title>
        <authorList>
            <person name="Zhuang L."/>
            <person name="Luo L."/>
        </authorList>
    </citation>
    <scope>NUCLEOTIDE SEQUENCE [LARGE SCALE GENOMIC DNA]</scope>
    <source>
        <strain evidence="1 2">HN-E23</strain>
    </source>
</reference>
<sequence>MIAKLLWIAALLATGVVAVFAQVDRQVRYQPELTPLVPRAFSGFAAAQRVRTDIGTENWDAAANSARDLLLRRPIPAENLTLFALAMARSGQDEAAIPALEASARRGWREPVAQLAAARAALASNDATAAARRVSALLAVGELRDDALDLLAGLLRSSEGREAFVSVLADRTGAQDYALTAMSARAAPRDTARTVTLALAEGVTFSCAQLRRVGQALKREGYGADRGRLWQDRCARRR</sequence>
<evidence type="ECO:0008006" key="3">
    <source>
        <dbReference type="Google" id="ProtNLM"/>
    </source>
</evidence>
<name>A0A3N5DA53_9SPHN</name>
<gene>
    <name evidence="1" type="ORF">EG799_07845</name>
</gene>
<accession>A0A3N5DA53</accession>
<dbReference type="Proteomes" id="UP000275232">
    <property type="component" value="Unassembled WGS sequence"/>
</dbReference>
<keyword evidence="2" id="KW-1185">Reference proteome</keyword>
<evidence type="ECO:0000313" key="1">
    <source>
        <dbReference type="EMBL" id="RPF71538.1"/>
    </source>
</evidence>
<dbReference type="OrthoDB" id="7505978at2"/>
<protein>
    <recommendedName>
        <fullName evidence="3">Tetratricopeptide repeat protein</fullName>
    </recommendedName>
</protein>